<name>A0A0X8FBM8_9LACT</name>
<dbReference type="RefSeq" id="WP_067974576.1">
    <property type="nucleotide sequence ID" value="NZ_CAJHKM010000001.1"/>
</dbReference>
<evidence type="ECO:0000313" key="3">
    <source>
        <dbReference type="EMBL" id="AMB94273.1"/>
    </source>
</evidence>
<dbReference type="EMBL" id="PKGY01000002">
    <property type="protein sequence ID" value="PKZ22449.1"/>
    <property type="molecule type" value="Genomic_DNA"/>
</dbReference>
<feature type="compositionally biased region" description="Basic and acidic residues" evidence="1">
    <location>
        <begin position="89"/>
        <end position="110"/>
    </location>
</feature>
<keyword evidence="5" id="KW-1185">Reference proteome</keyword>
<keyword evidence="2" id="KW-1133">Transmembrane helix</keyword>
<feature type="transmembrane region" description="Helical" evidence="2">
    <location>
        <begin position="49"/>
        <end position="67"/>
    </location>
</feature>
<reference evidence="5" key="2">
    <citation type="submission" date="2016-01" db="EMBL/GenBank/DDBJ databases">
        <title>Six Aerococcus type strain genome sequencing and assembly using PacBio and Illumina Hiseq.</title>
        <authorList>
            <person name="Carkaci D."/>
            <person name="Dargis R."/>
            <person name="Nielsen X.C."/>
            <person name="Skovgaard O."/>
            <person name="Fuursted K."/>
            <person name="Christensen J.J."/>
        </authorList>
    </citation>
    <scope>NUCLEOTIDE SEQUENCE [LARGE SCALE GENOMIC DNA]</scope>
    <source>
        <strain evidence="5">CCUG43001</strain>
    </source>
</reference>
<gene>
    <name evidence="3" type="ORF">AWM72_05625</name>
    <name evidence="4" type="ORF">CYJ28_04860</name>
</gene>
<evidence type="ECO:0000313" key="5">
    <source>
        <dbReference type="Proteomes" id="UP000069912"/>
    </source>
</evidence>
<reference evidence="4 6" key="3">
    <citation type="submission" date="2017-12" db="EMBL/GenBank/DDBJ databases">
        <title>Phylogenetic diversity of female urinary microbiome.</title>
        <authorList>
            <person name="Thomas-White K."/>
            <person name="Wolfe A.J."/>
        </authorList>
    </citation>
    <scope>NUCLEOTIDE SEQUENCE [LARGE SCALE GENOMIC DNA]</scope>
    <source>
        <strain evidence="4 6">UMB0139</strain>
    </source>
</reference>
<protein>
    <submittedName>
        <fullName evidence="3">Uncharacterized protein</fullName>
    </submittedName>
</protein>
<dbReference type="EMBL" id="CP014160">
    <property type="protein sequence ID" value="AMB94273.1"/>
    <property type="molecule type" value="Genomic_DNA"/>
</dbReference>
<dbReference type="AlphaFoldDB" id="A0A0X8FBM8"/>
<dbReference type="KEGG" id="asan:AWM72_05625"/>
<dbReference type="OrthoDB" id="2136415at2"/>
<evidence type="ECO:0000313" key="4">
    <source>
        <dbReference type="EMBL" id="PKZ22449.1"/>
    </source>
</evidence>
<reference evidence="3 5" key="1">
    <citation type="journal article" date="2016" name="Genome Announc.">
        <title>Complete Genome Sequences of Aerococcus christensenii CCUG 28831T, Aerococcus sanguinicola CCUG 43001T, Aerococcus urinae CCUG 36881T, Aerococcus urinaeequi CCUG 28094T, Aerococcus urinaehominis CCUG 42038 BT, and Aerococcus viridans CCUG 4311T.</title>
        <authorList>
            <person name="Carkaci D."/>
            <person name="Dargis R."/>
            <person name="Nielsen X.C."/>
            <person name="Skovgaard O."/>
            <person name="Fuursted K."/>
            <person name="Christensen J.J."/>
        </authorList>
    </citation>
    <scope>NUCLEOTIDE SEQUENCE [LARGE SCALE GENOMIC DNA]</scope>
    <source>
        <strain evidence="3 5">CCUG43001</strain>
    </source>
</reference>
<evidence type="ECO:0000256" key="1">
    <source>
        <dbReference type="SAM" id="MobiDB-lite"/>
    </source>
</evidence>
<feature type="region of interest" description="Disordered" evidence="1">
    <location>
        <begin position="88"/>
        <end position="110"/>
    </location>
</feature>
<sequence>MTKKAKRQKLYYRLKDLENLSERERKRLENLTVDEALEQLDHGSPKLNWIYVILAVTAIFFIAWLVIENNPRQEEIPPNTIDEMTEEISSMHEEISSLEQRISDLESKMP</sequence>
<keyword evidence="2" id="KW-0812">Transmembrane</keyword>
<evidence type="ECO:0000256" key="2">
    <source>
        <dbReference type="SAM" id="Phobius"/>
    </source>
</evidence>
<evidence type="ECO:0000313" key="6">
    <source>
        <dbReference type="Proteomes" id="UP000234239"/>
    </source>
</evidence>
<dbReference type="GeneID" id="92903545"/>
<keyword evidence="2" id="KW-0472">Membrane</keyword>
<proteinExistence type="predicted"/>
<dbReference type="Proteomes" id="UP000069912">
    <property type="component" value="Chromosome"/>
</dbReference>
<dbReference type="Proteomes" id="UP000234239">
    <property type="component" value="Unassembled WGS sequence"/>
</dbReference>
<accession>A0A0X8FBM8</accession>
<organism evidence="3 5">
    <name type="scientific">Aerococcus sanguinicola</name>
    <dbReference type="NCBI Taxonomy" id="119206"/>
    <lineage>
        <taxon>Bacteria</taxon>
        <taxon>Bacillati</taxon>
        <taxon>Bacillota</taxon>
        <taxon>Bacilli</taxon>
        <taxon>Lactobacillales</taxon>
        <taxon>Aerococcaceae</taxon>
        <taxon>Aerococcus</taxon>
    </lineage>
</organism>